<dbReference type="GO" id="GO:0015666">
    <property type="term" value="F:restriction endodeoxyribonuclease activity"/>
    <property type="evidence" value="ECO:0007669"/>
    <property type="project" value="TreeGrafter"/>
</dbReference>
<keyword evidence="1" id="KW-0472">Membrane</keyword>
<dbReference type="SUPFAM" id="SSF52980">
    <property type="entry name" value="Restriction endonuclease-like"/>
    <property type="match status" value="1"/>
</dbReference>
<keyword evidence="4" id="KW-1185">Reference proteome</keyword>
<protein>
    <submittedName>
        <fullName evidence="3">Restriction system protein</fullName>
    </submittedName>
</protein>
<accession>A0A7W0C7X6</accession>
<dbReference type="GO" id="GO:0003677">
    <property type="term" value="F:DNA binding"/>
    <property type="evidence" value="ECO:0007669"/>
    <property type="project" value="InterPro"/>
</dbReference>
<dbReference type="Proteomes" id="UP000525298">
    <property type="component" value="Unassembled WGS sequence"/>
</dbReference>
<keyword evidence="1" id="KW-0812">Transmembrane</keyword>
<evidence type="ECO:0000313" key="3">
    <source>
        <dbReference type="EMBL" id="MBA2880815.1"/>
    </source>
</evidence>
<dbReference type="EMBL" id="JACDUS010000002">
    <property type="protein sequence ID" value="MBA2880815.1"/>
    <property type="molecule type" value="Genomic_DNA"/>
</dbReference>
<dbReference type="InterPro" id="IPR011856">
    <property type="entry name" value="tRNA_endonuc-like_dom_sf"/>
</dbReference>
<dbReference type="GO" id="GO:0009307">
    <property type="term" value="P:DNA restriction-modification system"/>
    <property type="evidence" value="ECO:0007669"/>
    <property type="project" value="InterPro"/>
</dbReference>
<proteinExistence type="predicted"/>
<dbReference type="AlphaFoldDB" id="A0A7W0C7X6"/>
<feature type="transmembrane region" description="Helical" evidence="1">
    <location>
        <begin position="12"/>
        <end position="35"/>
    </location>
</feature>
<dbReference type="InterPro" id="IPR007560">
    <property type="entry name" value="Restrct_endonuc_IV_Mrr"/>
</dbReference>
<feature type="domain" description="Restriction endonuclease type IV Mrr" evidence="2">
    <location>
        <begin position="90"/>
        <end position="201"/>
    </location>
</feature>
<reference evidence="3 4" key="1">
    <citation type="submission" date="2020-07" db="EMBL/GenBank/DDBJ databases">
        <title>Genomic Encyclopedia of Type Strains, Phase IV (KMG-IV): sequencing the most valuable type-strain genomes for metagenomic binning, comparative biology and taxonomic classification.</title>
        <authorList>
            <person name="Goeker M."/>
        </authorList>
    </citation>
    <scope>NUCLEOTIDE SEQUENCE [LARGE SCALE GENOMIC DNA]</scope>
    <source>
        <strain evidence="3 4">DSM 17721</strain>
    </source>
</reference>
<dbReference type="PANTHER" id="PTHR30015">
    <property type="entry name" value="MRR RESTRICTION SYSTEM PROTEIN"/>
    <property type="match status" value="1"/>
</dbReference>
<dbReference type="InterPro" id="IPR011335">
    <property type="entry name" value="Restrct_endonuc-II-like"/>
</dbReference>
<keyword evidence="1" id="KW-1133">Transmembrane helix</keyword>
<comment type="caution">
    <text evidence="3">The sequence shown here is derived from an EMBL/GenBank/DDBJ whole genome shotgun (WGS) entry which is preliminary data.</text>
</comment>
<gene>
    <name evidence="3" type="ORF">HNR65_001133</name>
</gene>
<dbReference type="RefSeq" id="WP_181550470.1">
    <property type="nucleotide sequence ID" value="NZ_JACDUS010000002.1"/>
</dbReference>
<dbReference type="Gene3D" id="3.40.1350.10">
    <property type="match status" value="1"/>
</dbReference>
<dbReference type="PANTHER" id="PTHR30015:SF7">
    <property type="entry name" value="TYPE IV METHYL-DIRECTED RESTRICTION ENZYME ECOKMRR"/>
    <property type="match status" value="1"/>
</dbReference>
<evidence type="ECO:0000256" key="1">
    <source>
        <dbReference type="SAM" id="Phobius"/>
    </source>
</evidence>
<evidence type="ECO:0000259" key="2">
    <source>
        <dbReference type="Pfam" id="PF04471"/>
    </source>
</evidence>
<dbReference type="InterPro" id="IPR052906">
    <property type="entry name" value="Type_IV_Methyl-Rstrct_Enzyme"/>
</dbReference>
<dbReference type="Pfam" id="PF04471">
    <property type="entry name" value="Mrr_cat"/>
    <property type="match status" value="1"/>
</dbReference>
<evidence type="ECO:0000313" key="4">
    <source>
        <dbReference type="Proteomes" id="UP000525298"/>
    </source>
</evidence>
<feature type="transmembrane region" description="Helical" evidence="1">
    <location>
        <begin position="55"/>
        <end position="75"/>
    </location>
</feature>
<sequence length="206" mass="22176">MAAYRENLLELLVDAPWWVSAAIAAAVFVVLKFILPELVTGQSLSAALAGGLADAAWLIALIVLIPAPVSAYNTWKKDRLLSGREDPAAIKKLSRGAFTQLVEDIYAANGYRIKPDADPGDEAEVDLIAEKKSQQVLVQHRHHKSGQITPKAVQAMIDRLEKDNAGQAHIISCSGFTREASELAAGSAVRLIDVNDLGKMIKPGRS</sequence>
<organism evidence="3 4">
    <name type="scientific">Desulfosalsimonas propionicica</name>
    <dbReference type="NCBI Taxonomy" id="332175"/>
    <lineage>
        <taxon>Bacteria</taxon>
        <taxon>Pseudomonadati</taxon>
        <taxon>Thermodesulfobacteriota</taxon>
        <taxon>Desulfobacteria</taxon>
        <taxon>Desulfobacterales</taxon>
        <taxon>Desulfosalsimonadaceae</taxon>
        <taxon>Desulfosalsimonas</taxon>
    </lineage>
</organism>
<name>A0A7W0C7X6_9BACT</name>